<dbReference type="Proteomes" id="UP000275069">
    <property type="component" value="Chromosome"/>
</dbReference>
<dbReference type="EMBL" id="CP032624">
    <property type="protein sequence ID" value="AYG03875.1"/>
    <property type="molecule type" value="Genomic_DNA"/>
</dbReference>
<feature type="transmembrane region" description="Helical" evidence="1">
    <location>
        <begin position="193"/>
        <end position="212"/>
    </location>
</feature>
<reference evidence="2 3" key="1">
    <citation type="submission" date="2018-09" db="EMBL/GenBank/DDBJ databases">
        <title>Genome sequencing of strain 2DFW10M-5.</title>
        <authorList>
            <person name="Heo J."/>
            <person name="Kim S.-J."/>
            <person name="Kwon S.-W."/>
        </authorList>
    </citation>
    <scope>NUCLEOTIDE SEQUENCE [LARGE SCALE GENOMIC DNA]</scope>
    <source>
        <strain evidence="2 3">2DFW10M-5</strain>
    </source>
</reference>
<accession>A0A387BIH9</accession>
<sequence>MLLTAISDPWSPDYDCNFAEVGCQANQTVAGFMASTIRNLGDFIATMVSSAFNTTIDPASWGVAHSQFLFWVGVTAPVILIIALVQIGIAMILQDWHRIGRAAGGAALAIPFAAICVWAMQQFSTITDDVTSTLTSSVQGGSLADGLLRVVGIVNVQGDVAGAVMADSQFSKDSVIYTLASQGASSQNAIGEYVMALLLVGVMMIASLFLFIAMAIREFGLLALAAMAPIGLMMIGQPKLTAWASKWMSVTTGLLIAKPLAAGIVLLAVELTKSSASVAVILVASGAVVAASFSPLWATRLVSFAGTEVGTALHRRPSVRDQISRAGTAAAPARTAVRLVTLGK</sequence>
<feature type="transmembrane region" description="Helical" evidence="1">
    <location>
        <begin position="247"/>
        <end position="269"/>
    </location>
</feature>
<feature type="transmembrane region" description="Helical" evidence="1">
    <location>
        <begin position="219"/>
        <end position="235"/>
    </location>
</feature>
<keyword evidence="3" id="KW-1185">Reference proteome</keyword>
<proteinExistence type="predicted"/>
<dbReference type="OrthoDB" id="4976596at2"/>
<evidence type="ECO:0000313" key="2">
    <source>
        <dbReference type="EMBL" id="AYG03875.1"/>
    </source>
</evidence>
<dbReference type="RefSeq" id="WP_120789407.1">
    <property type="nucleotide sequence ID" value="NZ_CP032624.1"/>
</dbReference>
<feature type="transmembrane region" description="Helical" evidence="1">
    <location>
        <begin position="276"/>
        <end position="298"/>
    </location>
</feature>
<keyword evidence="1" id="KW-0812">Transmembrane</keyword>
<feature type="transmembrane region" description="Helical" evidence="1">
    <location>
        <begin position="68"/>
        <end position="90"/>
    </location>
</feature>
<feature type="transmembrane region" description="Helical" evidence="1">
    <location>
        <begin position="102"/>
        <end position="120"/>
    </location>
</feature>
<evidence type="ECO:0000256" key="1">
    <source>
        <dbReference type="SAM" id="Phobius"/>
    </source>
</evidence>
<evidence type="ECO:0008006" key="4">
    <source>
        <dbReference type="Google" id="ProtNLM"/>
    </source>
</evidence>
<name>A0A387BIH9_9MICO</name>
<dbReference type="KEGG" id="gry:D7I44_10230"/>
<keyword evidence="1" id="KW-0472">Membrane</keyword>
<dbReference type="AlphaFoldDB" id="A0A387BIH9"/>
<evidence type="ECO:0000313" key="3">
    <source>
        <dbReference type="Proteomes" id="UP000275069"/>
    </source>
</evidence>
<protein>
    <recommendedName>
        <fullName evidence="4">Type IV secretion system protein</fullName>
    </recommendedName>
</protein>
<keyword evidence="1" id="KW-1133">Transmembrane helix</keyword>
<gene>
    <name evidence="2" type="ORF">D7I44_10230</name>
</gene>
<organism evidence="2 3">
    <name type="scientific">Gryllotalpicola protaetiae</name>
    <dbReference type="NCBI Taxonomy" id="2419771"/>
    <lineage>
        <taxon>Bacteria</taxon>
        <taxon>Bacillati</taxon>
        <taxon>Actinomycetota</taxon>
        <taxon>Actinomycetes</taxon>
        <taxon>Micrococcales</taxon>
        <taxon>Microbacteriaceae</taxon>
        <taxon>Gryllotalpicola</taxon>
    </lineage>
</organism>